<dbReference type="EMBL" id="GBRH01217643">
    <property type="protein sequence ID" value="JAD80252.1"/>
    <property type="molecule type" value="Transcribed_RNA"/>
</dbReference>
<protein>
    <submittedName>
        <fullName evidence="1">Uncharacterized protein</fullName>
    </submittedName>
</protein>
<proteinExistence type="predicted"/>
<organism evidence="1">
    <name type="scientific">Arundo donax</name>
    <name type="common">Giant reed</name>
    <name type="synonym">Donax arundinaceus</name>
    <dbReference type="NCBI Taxonomy" id="35708"/>
    <lineage>
        <taxon>Eukaryota</taxon>
        <taxon>Viridiplantae</taxon>
        <taxon>Streptophyta</taxon>
        <taxon>Embryophyta</taxon>
        <taxon>Tracheophyta</taxon>
        <taxon>Spermatophyta</taxon>
        <taxon>Magnoliopsida</taxon>
        <taxon>Liliopsida</taxon>
        <taxon>Poales</taxon>
        <taxon>Poaceae</taxon>
        <taxon>PACMAD clade</taxon>
        <taxon>Arundinoideae</taxon>
        <taxon>Arundineae</taxon>
        <taxon>Arundo</taxon>
    </lineage>
</organism>
<dbReference type="AlphaFoldDB" id="A0A0A9D921"/>
<sequence length="78" mass="8697">MMMLDGLITCLRACNCASMSARPKKCLLVSYLLLLEEGIGYTKISFDGCENFPTNLHLNFLITCDSLLDHFSIYTATP</sequence>
<evidence type="ECO:0000313" key="1">
    <source>
        <dbReference type="EMBL" id="JAD80252.1"/>
    </source>
</evidence>
<name>A0A0A9D921_ARUDO</name>
<reference evidence="1" key="1">
    <citation type="submission" date="2014-09" db="EMBL/GenBank/DDBJ databases">
        <authorList>
            <person name="Magalhaes I.L.F."/>
            <person name="Oliveira U."/>
            <person name="Santos F.R."/>
            <person name="Vidigal T.H.D.A."/>
            <person name="Brescovit A.D."/>
            <person name="Santos A.J."/>
        </authorList>
    </citation>
    <scope>NUCLEOTIDE SEQUENCE</scope>
    <source>
        <tissue evidence="1">Shoot tissue taken approximately 20 cm above the soil surface</tissue>
    </source>
</reference>
<accession>A0A0A9D921</accession>
<reference evidence="1" key="2">
    <citation type="journal article" date="2015" name="Data Brief">
        <title>Shoot transcriptome of the giant reed, Arundo donax.</title>
        <authorList>
            <person name="Barrero R.A."/>
            <person name="Guerrero F.D."/>
            <person name="Moolhuijzen P."/>
            <person name="Goolsby J.A."/>
            <person name="Tidwell J."/>
            <person name="Bellgard S.E."/>
            <person name="Bellgard M.I."/>
        </authorList>
    </citation>
    <scope>NUCLEOTIDE SEQUENCE</scope>
    <source>
        <tissue evidence="1">Shoot tissue taken approximately 20 cm above the soil surface</tissue>
    </source>
</reference>